<comment type="caution">
    <text evidence="1">The sequence shown here is derived from an EMBL/GenBank/DDBJ whole genome shotgun (WGS) entry which is preliminary data.</text>
</comment>
<dbReference type="Pfam" id="PF13242">
    <property type="entry name" value="Hydrolase_like"/>
    <property type="match status" value="1"/>
</dbReference>
<proteinExistence type="predicted"/>
<dbReference type="OrthoDB" id="426235at2759"/>
<dbReference type="NCBIfam" id="TIGR01460">
    <property type="entry name" value="HAD-SF-IIA"/>
    <property type="match status" value="1"/>
</dbReference>
<dbReference type="NCBIfam" id="TIGR01459">
    <property type="entry name" value="HAD-SF-IIA-hyp4"/>
    <property type="match status" value="1"/>
</dbReference>
<accession>A0A2V3IH77</accession>
<organism evidence="1 2">
    <name type="scientific">Gracilariopsis chorda</name>
    <dbReference type="NCBI Taxonomy" id="448386"/>
    <lineage>
        <taxon>Eukaryota</taxon>
        <taxon>Rhodophyta</taxon>
        <taxon>Florideophyceae</taxon>
        <taxon>Rhodymeniophycidae</taxon>
        <taxon>Gracilariales</taxon>
        <taxon>Gracilariaceae</taxon>
        <taxon>Gracilariopsis</taxon>
    </lineage>
</organism>
<evidence type="ECO:0000313" key="2">
    <source>
        <dbReference type="Proteomes" id="UP000247409"/>
    </source>
</evidence>
<reference evidence="1 2" key="1">
    <citation type="journal article" date="2018" name="Mol. Biol. Evol.">
        <title>Analysis of the draft genome of the red seaweed Gracilariopsis chorda provides insights into genome size evolution in Rhodophyta.</title>
        <authorList>
            <person name="Lee J."/>
            <person name="Yang E.C."/>
            <person name="Graf L."/>
            <person name="Yang J.H."/>
            <person name="Qiu H."/>
            <person name="Zel Zion U."/>
            <person name="Chan C.X."/>
            <person name="Stephens T.G."/>
            <person name="Weber A.P.M."/>
            <person name="Boo G.H."/>
            <person name="Boo S.M."/>
            <person name="Kim K.M."/>
            <person name="Shin Y."/>
            <person name="Jung M."/>
            <person name="Lee S.J."/>
            <person name="Yim H.S."/>
            <person name="Lee J.H."/>
            <person name="Bhattacharya D."/>
            <person name="Yoon H.S."/>
        </authorList>
    </citation>
    <scope>NUCLEOTIDE SEQUENCE [LARGE SCALE GENOMIC DNA]</scope>
    <source>
        <strain evidence="1 2">SKKU-2015</strain>
        <tissue evidence="1">Whole body</tissue>
    </source>
</reference>
<dbReference type="PANTHER" id="PTHR19288">
    <property type="entry name" value="4-NITROPHENYLPHOSPHATASE-RELATED"/>
    <property type="match status" value="1"/>
</dbReference>
<dbReference type="InterPro" id="IPR006357">
    <property type="entry name" value="HAD-SF_hydro_IIA"/>
</dbReference>
<dbReference type="GO" id="GO:0016791">
    <property type="term" value="F:phosphatase activity"/>
    <property type="evidence" value="ECO:0007669"/>
    <property type="project" value="TreeGrafter"/>
</dbReference>
<dbReference type="SUPFAM" id="SSF56784">
    <property type="entry name" value="HAD-like"/>
    <property type="match status" value="1"/>
</dbReference>
<protein>
    <submittedName>
        <fullName evidence="1">Uncharacterized protein</fullName>
    </submittedName>
</protein>
<dbReference type="STRING" id="448386.A0A2V3IH77"/>
<dbReference type="AlphaFoldDB" id="A0A2V3IH77"/>
<dbReference type="PANTHER" id="PTHR19288:SF90">
    <property type="entry name" value="OS08G0542600 PROTEIN"/>
    <property type="match status" value="1"/>
</dbReference>
<name>A0A2V3IH77_9FLOR</name>
<dbReference type="Gene3D" id="3.40.50.1000">
    <property type="entry name" value="HAD superfamily/HAD-like"/>
    <property type="match status" value="2"/>
</dbReference>
<keyword evidence="2" id="KW-1185">Reference proteome</keyword>
<dbReference type="EMBL" id="NBIV01000218">
    <property type="protein sequence ID" value="PXF41373.1"/>
    <property type="molecule type" value="Genomic_DNA"/>
</dbReference>
<dbReference type="Pfam" id="PF13344">
    <property type="entry name" value="Hydrolase_6"/>
    <property type="match status" value="1"/>
</dbReference>
<dbReference type="Proteomes" id="UP000247409">
    <property type="component" value="Unassembled WGS sequence"/>
</dbReference>
<dbReference type="InterPro" id="IPR036412">
    <property type="entry name" value="HAD-like_sf"/>
</dbReference>
<gene>
    <name evidence="1" type="ORF">BWQ96_08871</name>
</gene>
<sequence>MNGKAHDVNFVIPALSTRPFRRFSNRRSAVTCALHRPSEMRQIAGISEIARNYDIILLDQFGVVHDGRTAYPGALNAINKLHENGAKIAILSNSSKRSNIAHNKMSKLGVYADAIHKVVTSGELTVGYVKNFMKCNPQARVLHFNWTEARGTVQLSDHDVTNVVPVSYTNDTGLNVTSKHIDFILAHGTDGITLHDGNVKALPLEVLRNLCRKVAKENPQVPFICANPDFVTVDGGTLRTMPGTLARDFEEHGGTVVKMGKPGSFAYDAALNACGEGRMLAIGDSIAHDILGAVQRNIDCLYVAGGIHAELFQIDGALGFKGERTQFACNEEVLTRIVQEEAPELGDRRPTYVCDFLRW</sequence>
<dbReference type="GO" id="GO:0009507">
    <property type="term" value="C:chloroplast"/>
    <property type="evidence" value="ECO:0007669"/>
    <property type="project" value="TreeGrafter"/>
</dbReference>
<dbReference type="InterPro" id="IPR006356">
    <property type="entry name" value="HAD-SF_hydro_IIA_hyp3"/>
</dbReference>
<dbReference type="InterPro" id="IPR023214">
    <property type="entry name" value="HAD_sf"/>
</dbReference>
<evidence type="ECO:0000313" key="1">
    <source>
        <dbReference type="EMBL" id="PXF41373.1"/>
    </source>
</evidence>